<keyword evidence="4 9" id="KW-0812">Transmembrane</keyword>
<dbReference type="Pfam" id="PF00528">
    <property type="entry name" value="BPD_transp_1"/>
    <property type="match status" value="1"/>
</dbReference>
<evidence type="ECO:0000256" key="9">
    <source>
        <dbReference type="RuleBase" id="RU363032"/>
    </source>
</evidence>
<dbReference type="EMBL" id="CP108090">
    <property type="protein sequence ID" value="WUQ10511.1"/>
    <property type="molecule type" value="Genomic_DNA"/>
</dbReference>
<comment type="similarity">
    <text evidence="7">In the C-terminal section; belongs to the OsmX family.</text>
</comment>
<dbReference type="CDD" id="cd06261">
    <property type="entry name" value="TM_PBP2"/>
    <property type="match status" value="1"/>
</dbReference>
<dbReference type="PANTHER" id="PTHR47737">
    <property type="entry name" value="GLYCINE BETAINE/PROLINE BETAINE TRANSPORT SYSTEM PERMEASE PROTEIN PROW"/>
    <property type="match status" value="1"/>
</dbReference>
<accession>A0ABZ1T5V0</accession>
<evidence type="ECO:0000259" key="10">
    <source>
        <dbReference type="PROSITE" id="PS50928"/>
    </source>
</evidence>
<dbReference type="Gene3D" id="3.10.105.10">
    <property type="entry name" value="Dipeptide-binding Protein, Domain 3"/>
    <property type="match status" value="2"/>
</dbReference>
<evidence type="ECO:0000256" key="2">
    <source>
        <dbReference type="ARBA" id="ARBA00022448"/>
    </source>
</evidence>
<feature type="transmembrane region" description="Helical" evidence="9">
    <location>
        <begin position="213"/>
        <end position="236"/>
    </location>
</feature>
<feature type="transmembrane region" description="Helical" evidence="9">
    <location>
        <begin position="49"/>
        <end position="78"/>
    </location>
</feature>
<dbReference type="Gene3D" id="1.10.3720.10">
    <property type="entry name" value="MetI-like"/>
    <property type="match status" value="1"/>
</dbReference>
<dbReference type="Pfam" id="PF04069">
    <property type="entry name" value="OpuAC"/>
    <property type="match status" value="1"/>
</dbReference>
<evidence type="ECO:0000313" key="11">
    <source>
        <dbReference type="EMBL" id="WUQ10511.1"/>
    </source>
</evidence>
<evidence type="ECO:0000256" key="7">
    <source>
        <dbReference type="ARBA" id="ARBA00035642"/>
    </source>
</evidence>
<evidence type="ECO:0000256" key="6">
    <source>
        <dbReference type="ARBA" id="ARBA00023136"/>
    </source>
</evidence>
<dbReference type="PANTHER" id="PTHR47737:SF1">
    <property type="entry name" value="GLYCINE BETAINE_PROLINE BETAINE TRANSPORT SYSTEM PERMEASE PROTEIN PROW"/>
    <property type="match status" value="1"/>
</dbReference>
<feature type="domain" description="ABC transmembrane type-1" evidence="10">
    <location>
        <begin position="87"/>
        <end position="266"/>
    </location>
</feature>
<comment type="similarity">
    <text evidence="9">Belongs to the binding-protein-dependent transport system permease family.</text>
</comment>
<dbReference type="SUPFAM" id="SSF53850">
    <property type="entry name" value="Periplasmic binding protein-like II"/>
    <property type="match status" value="1"/>
</dbReference>
<gene>
    <name evidence="11" type="ORF">OG517_03200</name>
</gene>
<keyword evidence="6 9" id="KW-0472">Membrane</keyword>
<evidence type="ECO:0000256" key="3">
    <source>
        <dbReference type="ARBA" id="ARBA00022475"/>
    </source>
</evidence>
<keyword evidence="12" id="KW-1185">Reference proteome</keyword>
<evidence type="ECO:0000256" key="4">
    <source>
        <dbReference type="ARBA" id="ARBA00022692"/>
    </source>
</evidence>
<proteinExistence type="inferred from homology"/>
<dbReference type="SUPFAM" id="SSF161098">
    <property type="entry name" value="MetI-like"/>
    <property type="match status" value="1"/>
</dbReference>
<protein>
    <submittedName>
        <fullName evidence="11">ABC transporter permease/substrate binding protein</fullName>
    </submittedName>
</protein>
<dbReference type="RefSeq" id="WP_328960057.1">
    <property type="nucleotide sequence ID" value="NZ_CP108090.1"/>
</dbReference>
<dbReference type="InterPro" id="IPR000515">
    <property type="entry name" value="MetI-like"/>
</dbReference>
<evidence type="ECO:0000313" key="12">
    <source>
        <dbReference type="Proteomes" id="UP001432039"/>
    </source>
</evidence>
<dbReference type="InterPro" id="IPR035906">
    <property type="entry name" value="MetI-like_sf"/>
</dbReference>
<organism evidence="11 12">
    <name type="scientific">Streptomyces virginiae</name>
    <name type="common">Streptomyces cinnamonensis</name>
    <dbReference type="NCBI Taxonomy" id="1961"/>
    <lineage>
        <taxon>Bacteria</taxon>
        <taxon>Bacillati</taxon>
        <taxon>Actinomycetota</taxon>
        <taxon>Actinomycetes</taxon>
        <taxon>Kitasatosporales</taxon>
        <taxon>Streptomycetaceae</taxon>
        <taxon>Streptomyces</taxon>
    </lineage>
</organism>
<evidence type="ECO:0000256" key="1">
    <source>
        <dbReference type="ARBA" id="ARBA00004141"/>
    </source>
</evidence>
<dbReference type="Gene3D" id="3.40.190.100">
    <property type="entry name" value="Glycine betaine-binding periplasmic protein, domain 2"/>
    <property type="match status" value="2"/>
</dbReference>
<feature type="transmembrane region" description="Helical" evidence="9">
    <location>
        <begin position="243"/>
        <end position="262"/>
    </location>
</feature>
<keyword evidence="2 9" id="KW-0813">Transport</keyword>
<comment type="subcellular location">
    <subcellularLocation>
        <location evidence="9">Cell membrane</location>
        <topology evidence="9">Multi-pass membrane protein</topology>
    </subcellularLocation>
    <subcellularLocation>
        <location evidence="1">Membrane</location>
        <topology evidence="1">Multi-pass membrane protein</topology>
    </subcellularLocation>
</comment>
<reference evidence="11" key="1">
    <citation type="submission" date="2022-10" db="EMBL/GenBank/DDBJ databases">
        <title>The complete genomes of actinobacterial strains from the NBC collection.</title>
        <authorList>
            <person name="Joergensen T.S."/>
            <person name="Alvarez Arevalo M."/>
            <person name="Sterndorff E.B."/>
            <person name="Faurdal D."/>
            <person name="Vuksanovic O."/>
            <person name="Mourched A.-S."/>
            <person name="Charusanti P."/>
            <person name="Shaw S."/>
            <person name="Blin K."/>
            <person name="Weber T."/>
        </authorList>
    </citation>
    <scope>NUCLEOTIDE SEQUENCE</scope>
    <source>
        <strain evidence="11">NBC_00248</strain>
    </source>
</reference>
<dbReference type="Proteomes" id="UP001432039">
    <property type="component" value="Chromosome"/>
</dbReference>
<name>A0ABZ1T5V0_STRVG</name>
<feature type="transmembrane region" description="Helical" evidence="9">
    <location>
        <begin position="134"/>
        <end position="161"/>
    </location>
</feature>
<dbReference type="InterPro" id="IPR007210">
    <property type="entry name" value="ABC_Gly_betaine_transp_sub-bd"/>
</dbReference>
<dbReference type="CDD" id="cd13639">
    <property type="entry name" value="PBP2_OpuAC_like"/>
    <property type="match status" value="1"/>
</dbReference>
<comment type="similarity">
    <text evidence="8">In the N-terminal section; belongs to the binding-protein-dependent transport system permease family.</text>
</comment>
<evidence type="ECO:0000256" key="5">
    <source>
        <dbReference type="ARBA" id="ARBA00022989"/>
    </source>
</evidence>
<feature type="transmembrane region" description="Helical" evidence="9">
    <location>
        <begin position="90"/>
        <end position="113"/>
    </location>
</feature>
<sequence length="597" mass="63931">MPRLPLGNWVDSGVDFLQSHLSWLFEAISSLVSGLYDGIDAVLSAPAPLLFAGILAVAAWWLRGLLAGLLAFAGFALVDSLGLWEDAMSTLSLVLVATLVTLAFAIPLGIWASRSDRVSALLRPVLDFMQTMPAMVYLIPGIIFFGVGVVPGIIATIIFSLPPGVRMTELGIRQVDGELVEAAEAFGTSPRDTLVRVQLPLALPTVMAGVNQVIMLGLSMVVIAGMVGGGGLGGAVYKAIGNVDIGLGFEAGVSIVILAMYLDRMTGALGRHVSPIGRRTLAKARAAATGAAKLWNHRPQPAYAISGAVVLALVAGGLNTFGGSTAEDGPAGAANIGKGRTLSVGYIPWDEGIASTFLWKELLERRGYKVDARQLEAGALYTGLAGGQLDFQTDSWLPVTHAQYWEKYGNKLEDLGSWYGPTSLELSVPSYMKDVRSLADLKGKADRFKGRIIGIEPSAGEMSILKDKVLKDYGLDGEYKVVDGSTPGMLAELKRAYEKKEPVAVVLWSPHWAYSSYELTKLEDPKGAWGKGDGIHTLARKGFAEDEPKVAEWLKSFKLTEEQLTGLEAKIQETGKGKEQQAVRAWLQDHPEIDRLA</sequence>
<dbReference type="PROSITE" id="PS50928">
    <property type="entry name" value="ABC_TM1"/>
    <property type="match status" value="1"/>
</dbReference>
<evidence type="ECO:0000256" key="8">
    <source>
        <dbReference type="ARBA" id="ARBA00035652"/>
    </source>
</evidence>
<keyword evidence="3" id="KW-1003">Cell membrane</keyword>
<keyword evidence="5 9" id="KW-1133">Transmembrane helix</keyword>